<organism evidence="1 2">
    <name type="scientific">Clostridium fermenticellae</name>
    <dbReference type="NCBI Taxonomy" id="2068654"/>
    <lineage>
        <taxon>Bacteria</taxon>
        <taxon>Bacillati</taxon>
        <taxon>Bacillota</taxon>
        <taxon>Clostridia</taxon>
        <taxon>Eubacteriales</taxon>
        <taxon>Clostridiaceae</taxon>
        <taxon>Clostridium</taxon>
    </lineage>
</organism>
<dbReference type="NCBIfam" id="TIGR03959">
    <property type="entry name" value="hyd_TM1266"/>
    <property type="match status" value="1"/>
</dbReference>
<sequence>MEKRIGVIGIVVENLDAAPKVNSILHDFSNVIVGRLGIPYREKGISIISVIVDGTIDEVNTMTGKLGKLENVNVKSAMTKK</sequence>
<dbReference type="EMBL" id="CP032416">
    <property type="protein sequence ID" value="AYD41320.1"/>
    <property type="molecule type" value="Genomic_DNA"/>
</dbReference>
<dbReference type="AlphaFoldDB" id="A0A386H702"/>
<dbReference type="Proteomes" id="UP000266301">
    <property type="component" value="Chromosome"/>
</dbReference>
<proteinExistence type="predicted"/>
<dbReference type="Pfam" id="PF21699">
    <property type="entry name" value="TM1266-like"/>
    <property type="match status" value="1"/>
</dbReference>
<dbReference type="InterPro" id="IPR023860">
    <property type="entry name" value="FeFe-hyd_TM1266"/>
</dbReference>
<dbReference type="RefSeq" id="WP_119974049.1">
    <property type="nucleotide sequence ID" value="NZ_CP032416.1"/>
</dbReference>
<dbReference type="InterPro" id="IPR045865">
    <property type="entry name" value="ACT-like_dom_sf"/>
</dbReference>
<dbReference type="OrthoDB" id="9796135at2"/>
<protein>
    <submittedName>
        <fullName evidence="1">CopG family transcriptional regulator</fullName>
    </submittedName>
</protein>
<gene>
    <name evidence="1" type="ORF">D4Z93_12710</name>
</gene>
<reference evidence="1 2" key="1">
    <citation type="journal article" date="2019" name="Int. J. Syst. Evol. Microbiol.">
        <title>Clostridium fermenticellae sp. nov., isolated from the mud in a fermentation cellar for the production of the Chinese liquor, baijiu.</title>
        <authorList>
            <person name="Xu P.X."/>
            <person name="Chai L.J."/>
            <person name="Qiu T."/>
            <person name="Zhang X.J."/>
            <person name="Lu Z.M."/>
            <person name="Xiao C."/>
            <person name="Wang S.T."/>
            <person name="Shen C.H."/>
            <person name="Shi J.S."/>
            <person name="Xu Z.H."/>
        </authorList>
    </citation>
    <scope>NUCLEOTIDE SEQUENCE [LARGE SCALE GENOMIC DNA]</scope>
    <source>
        <strain evidence="1 2">JN500901</strain>
    </source>
</reference>
<dbReference type="SUPFAM" id="SSF55021">
    <property type="entry name" value="ACT-like"/>
    <property type="match status" value="1"/>
</dbReference>
<evidence type="ECO:0000313" key="2">
    <source>
        <dbReference type="Proteomes" id="UP000266301"/>
    </source>
</evidence>
<keyword evidence="2" id="KW-1185">Reference proteome</keyword>
<name>A0A386H702_9CLOT</name>
<accession>A0A386H702</accession>
<dbReference type="InterPro" id="IPR027271">
    <property type="entry name" value="Acetolactate_synth/TF_NikR_C"/>
</dbReference>
<dbReference type="Gene3D" id="3.30.70.1150">
    <property type="entry name" value="ACT-like. Chain A, domain 2"/>
    <property type="match status" value="1"/>
</dbReference>
<evidence type="ECO:0000313" key="1">
    <source>
        <dbReference type="EMBL" id="AYD41320.1"/>
    </source>
</evidence>
<dbReference type="KEGG" id="cfer:D4Z93_12710"/>